<dbReference type="GO" id="GO:0005786">
    <property type="term" value="C:signal recognition particle, endoplasmic reticulum targeting"/>
    <property type="evidence" value="ECO:0007669"/>
    <property type="project" value="UniProtKB-KW"/>
</dbReference>
<proteinExistence type="inferred from homology"/>
<evidence type="ECO:0000256" key="3">
    <source>
        <dbReference type="ARBA" id="ARBA00009352"/>
    </source>
</evidence>
<dbReference type="AlphaFoldDB" id="A0A8K0NTY4"/>
<dbReference type="EMBL" id="KZ308116">
    <property type="protein sequence ID" value="KAG8221898.1"/>
    <property type="molecule type" value="Genomic_DNA"/>
</dbReference>
<comment type="subcellular location">
    <subcellularLocation>
        <location evidence="1">Cytoplasm</location>
    </subcellularLocation>
    <subcellularLocation>
        <location evidence="2">Nucleus</location>
        <location evidence="2">Nucleolus</location>
    </subcellularLocation>
</comment>
<evidence type="ECO:0000256" key="6">
    <source>
        <dbReference type="ARBA" id="ARBA00023135"/>
    </source>
</evidence>
<feature type="compositionally biased region" description="Polar residues" evidence="10">
    <location>
        <begin position="449"/>
        <end position="459"/>
    </location>
</feature>
<evidence type="ECO:0000256" key="8">
    <source>
        <dbReference type="ARBA" id="ARBA00023274"/>
    </source>
</evidence>
<dbReference type="GO" id="GO:0005730">
    <property type="term" value="C:nucleolus"/>
    <property type="evidence" value="ECO:0007669"/>
    <property type="project" value="UniProtKB-SubCell"/>
</dbReference>
<comment type="similarity">
    <text evidence="3">Belongs to the SRP68 family.</text>
</comment>
<keyword evidence="6" id="KW-0733">Signal recognition particle</keyword>
<evidence type="ECO:0000256" key="7">
    <source>
        <dbReference type="ARBA" id="ARBA00023242"/>
    </source>
</evidence>
<evidence type="ECO:0000256" key="2">
    <source>
        <dbReference type="ARBA" id="ARBA00004604"/>
    </source>
</evidence>
<organism evidence="11 12">
    <name type="scientific">Ladona fulva</name>
    <name type="common">Scarce chaser dragonfly</name>
    <name type="synonym">Libellula fulva</name>
    <dbReference type="NCBI Taxonomy" id="123851"/>
    <lineage>
        <taxon>Eukaryota</taxon>
        <taxon>Metazoa</taxon>
        <taxon>Ecdysozoa</taxon>
        <taxon>Arthropoda</taxon>
        <taxon>Hexapoda</taxon>
        <taxon>Insecta</taxon>
        <taxon>Pterygota</taxon>
        <taxon>Palaeoptera</taxon>
        <taxon>Odonata</taxon>
        <taxon>Epiprocta</taxon>
        <taxon>Anisoptera</taxon>
        <taxon>Libelluloidea</taxon>
        <taxon>Libellulidae</taxon>
        <taxon>Ladona</taxon>
    </lineage>
</organism>
<dbReference type="GO" id="GO:0030942">
    <property type="term" value="F:endoplasmic reticulum signal peptide binding"/>
    <property type="evidence" value="ECO:0007669"/>
    <property type="project" value="InterPro"/>
</dbReference>
<dbReference type="Pfam" id="PF16969">
    <property type="entry name" value="SRP68"/>
    <property type="match status" value="3"/>
</dbReference>
<keyword evidence="7" id="KW-0539">Nucleus</keyword>
<name>A0A8K0NTY4_LADFU</name>
<keyword evidence="4" id="KW-0963">Cytoplasm</keyword>
<accession>A0A8K0NTY4</accession>
<dbReference type="Proteomes" id="UP000792457">
    <property type="component" value="Unassembled WGS sequence"/>
</dbReference>
<dbReference type="PANTHER" id="PTHR12860">
    <property type="entry name" value="SIGNAL RECOGNITION PARTICLE 68 KDA PROTEIN"/>
    <property type="match status" value="1"/>
</dbReference>
<evidence type="ECO:0000313" key="12">
    <source>
        <dbReference type="Proteomes" id="UP000792457"/>
    </source>
</evidence>
<dbReference type="InterPro" id="IPR038253">
    <property type="entry name" value="SRP68_N_sf"/>
</dbReference>
<comment type="caution">
    <text evidence="11">The sequence shown here is derived from an EMBL/GenBank/DDBJ whole genome shotgun (WGS) entry which is preliminary data.</text>
</comment>
<sequence length="547" mass="62460">MVEEDVEAVNQENVDEIENVEEPPPQKFTFEILKIIKEAQQQHGLRHGDYQRYRGYCTRRIRRLRKVLRITQGDKRHFKKKEITEAMVKDEKKILGDICDARAKLEVEAYSAWIHGALHFELQMWKPAIEDLKKAQYANLLTQTLEKRATVMEEVEWRGRKVAVRPERVRLFLMSERELGEALARSPPGDNAQRISLLETHLMECKDAVQAVREELKATDPNFKGRQVQGGPVSSMHYFLSYLMHIRLTRTIQRNLLMAETVKQALSGEKAETGVTEGRRTRPQDLTRLYEIILQNLGELQSLAGLEEDMQYQQDIEAKLMAFKAFRYFKVNAPFLVLLNKEIQGITIQYDSGCFYIAFSLTGIRKWREAWLLYNRSQEYTEKALAMGKQLGWDADKYDKSQVSTGAEIIGGHMLAAELKKLSSEIEGQKFAAHAHSVLGEDEDGGPGTVTTAKSPSTQKTRKPLMERLHEYVEDPALATTPDALYRLPPDFRPVPCKPLFFDLAFNFVEFPELDDKLESKKQATSSAGLTGFVKGLWGWGGSGGKK</sequence>
<evidence type="ECO:0000256" key="9">
    <source>
        <dbReference type="ARBA" id="ARBA00029498"/>
    </source>
</evidence>
<dbReference type="GO" id="GO:0005047">
    <property type="term" value="F:signal recognition particle binding"/>
    <property type="evidence" value="ECO:0007669"/>
    <property type="project" value="InterPro"/>
</dbReference>
<evidence type="ECO:0000256" key="5">
    <source>
        <dbReference type="ARBA" id="ARBA00022884"/>
    </source>
</evidence>
<feature type="region of interest" description="Disordered" evidence="10">
    <location>
        <begin position="437"/>
        <end position="463"/>
    </location>
</feature>
<keyword evidence="12" id="KW-1185">Reference proteome</keyword>
<reference evidence="11" key="1">
    <citation type="submission" date="2013-04" db="EMBL/GenBank/DDBJ databases">
        <authorList>
            <person name="Qu J."/>
            <person name="Murali S.C."/>
            <person name="Bandaranaike D."/>
            <person name="Bellair M."/>
            <person name="Blankenburg K."/>
            <person name="Chao H."/>
            <person name="Dinh H."/>
            <person name="Doddapaneni H."/>
            <person name="Downs B."/>
            <person name="Dugan-Rocha S."/>
            <person name="Elkadiri S."/>
            <person name="Gnanaolivu R.D."/>
            <person name="Hernandez B."/>
            <person name="Javaid M."/>
            <person name="Jayaseelan J.C."/>
            <person name="Lee S."/>
            <person name="Li M."/>
            <person name="Ming W."/>
            <person name="Munidasa M."/>
            <person name="Muniz J."/>
            <person name="Nguyen L."/>
            <person name="Ongeri F."/>
            <person name="Osuji N."/>
            <person name="Pu L.-L."/>
            <person name="Puazo M."/>
            <person name="Qu C."/>
            <person name="Quiroz J."/>
            <person name="Raj R."/>
            <person name="Weissenberger G."/>
            <person name="Xin Y."/>
            <person name="Zou X."/>
            <person name="Han Y."/>
            <person name="Richards S."/>
            <person name="Worley K."/>
            <person name="Muzny D."/>
            <person name="Gibbs R."/>
        </authorList>
    </citation>
    <scope>NUCLEOTIDE SEQUENCE</scope>
    <source>
        <strain evidence="11">Sampled in the wild</strain>
    </source>
</reference>
<dbReference type="PIRSF" id="PIRSF038995">
    <property type="entry name" value="SRP68"/>
    <property type="match status" value="1"/>
</dbReference>
<dbReference type="Gene3D" id="1.10.3450.40">
    <property type="entry name" value="Signal recognition particle, SRP68 subunit, RNA-binding domain"/>
    <property type="match status" value="2"/>
</dbReference>
<dbReference type="InterPro" id="IPR026258">
    <property type="entry name" value="SRP68"/>
</dbReference>
<dbReference type="GO" id="GO:0006614">
    <property type="term" value="P:SRP-dependent cotranslational protein targeting to membrane"/>
    <property type="evidence" value="ECO:0007669"/>
    <property type="project" value="InterPro"/>
</dbReference>
<reference evidence="11" key="2">
    <citation type="submission" date="2017-10" db="EMBL/GenBank/DDBJ databases">
        <title>Ladona fulva Genome sequencing and assembly.</title>
        <authorList>
            <person name="Murali S."/>
            <person name="Richards S."/>
            <person name="Bandaranaike D."/>
            <person name="Bellair M."/>
            <person name="Blankenburg K."/>
            <person name="Chao H."/>
            <person name="Dinh H."/>
            <person name="Doddapaneni H."/>
            <person name="Dugan-Rocha S."/>
            <person name="Elkadiri S."/>
            <person name="Gnanaolivu R."/>
            <person name="Hernandez B."/>
            <person name="Skinner E."/>
            <person name="Javaid M."/>
            <person name="Lee S."/>
            <person name="Li M."/>
            <person name="Ming W."/>
            <person name="Munidasa M."/>
            <person name="Muniz J."/>
            <person name="Nguyen L."/>
            <person name="Hughes D."/>
            <person name="Osuji N."/>
            <person name="Pu L.-L."/>
            <person name="Puazo M."/>
            <person name="Qu C."/>
            <person name="Quiroz J."/>
            <person name="Raj R."/>
            <person name="Weissenberger G."/>
            <person name="Xin Y."/>
            <person name="Zou X."/>
            <person name="Han Y."/>
            <person name="Worley K."/>
            <person name="Muzny D."/>
            <person name="Gibbs R."/>
        </authorList>
    </citation>
    <scope>NUCLEOTIDE SEQUENCE</scope>
    <source>
        <strain evidence="11">Sampled in the wild</strain>
    </source>
</reference>
<dbReference type="PANTHER" id="PTHR12860:SF0">
    <property type="entry name" value="SIGNAL RECOGNITION PARTICLE SUBUNIT SRP68"/>
    <property type="match status" value="1"/>
</dbReference>
<evidence type="ECO:0000256" key="4">
    <source>
        <dbReference type="ARBA" id="ARBA00022490"/>
    </source>
</evidence>
<evidence type="ECO:0000313" key="11">
    <source>
        <dbReference type="EMBL" id="KAG8221898.1"/>
    </source>
</evidence>
<protein>
    <recommendedName>
        <fullName evidence="9">Signal recognition particle subunit SRP68</fullName>
    </recommendedName>
</protein>
<evidence type="ECO:0000256" key="10">
    <source>
        <dbReference type="SAM" id="MobiDB-lite"/>
    </source>
</evidence>
<keyword evidence="5" id="KW-0694">RNA-binding</keyword>
<gene>
    <name evidence="11" type="ORF">J437_LFUL006716</name>
</gene>
<dbReference type="OrthoDB" id="10255118at2759"/>
<evidence type="ECO:0000256" key="1">
    <source>
        <dbReference type="ARBA" id="ARBA00004496"/>
    </source>
</evidence>
<dbReference type="GO" id="GO:0008312">
    <property type="term" value="F:7S RNA binding"/>
    <property type="evidence" value="ECO:0007669"/>
    <property type="project" value="InterPro"/>
</dbReference>
<keyword evidence="8" id="KW-0687">Ribonucleoprotein</keyword>